<evidence type="ECO:0000313" key="2">
    <source>
        <dbReference type="Proteomes" id="UP000679179"/>
    </source>
</evidence>
<dbReference type="Proteomes" id="UP000679179">
    <property type="component" value="Unassembled WGS sequence"/>
</dbReference>
<protein>
    <submittedName>
        <fullName evidence="1">Uncharacterized protein</fullName>
    </submittedName>
</protein>
<dbReference type="AlphaFoldDB" id="A0A919RW31"/>
<dbReference type="EMBL" id="BOPZ01000001">
    <property type="protein sequence ID" value="GIM27471.1"/>
    <property type="molecule type" value="Genomic_DNA"/>
</dbReference>
<accession>A0A919RW31</accession>
<dbReference type="RefSeq" id="WP_212902229.1">
    <property type="nucleotide sequence ID" value="NZ_BOPZ01000001.1"/>
</dbReference>
<proteinExistence type="predicted"/>
<reference evidence="1" key="1">
    <citation type="submission" date="2021-03" db="EMBL/GenBank/DDBJ databases">
        <title>Taxonomic study of Clostridium polyendosporum from meadow-gley soil under rice.</title>
        <authorList>
            <person name="Kobayashi H."/>
            <person name="Tanizawa Y."/>
            <person name="Yagura M."/>
        </authorList>
    </citation>
    <scope>NUCLEOTIDE SEQUENCE</scope>
    <source>
        <strain evidence="1">JCM 30710</strain>
    </source>
</reference>
<evidence type="ECO:0000313" key="1">
    <source>
        <dbReference type="EMBL" id="GIM27471.1"/>
    </source>
</evidence>
<keyword evidence="2" id="KW-1185">Reference proteome</keyword>
<sequence length="144" mass="17325">MYSDKKYREDNIESSDLGFEPFSFENPNPNDFCPYFYNTPPVDYMPFNVMDDFYARTTPPQFYWMNALFSPPMDEMMTSMNIFEDLDSDLDSENERFDKERVDMIVSRIEKEHPTVFKIFGVYKIPYSMTKKIIRKIISITLRY</sequence>
<comment type="caution">
    <text evidence="1">The sequence shown here is derived from an EMBL/GenBank/DDBJ whole genome shotgun (WGS) entry which is preliminary data.</text>
</comment>
<name>A0A919RW31_9CLOT</name>
<gene>
    <name evidence="1" type="ORF">CPJCM30710_01370</name>
</gene>
<organism evidence="1 2">
    <name type="scientific">Clostridium polyendosporum</name>
    <dbReference type="NCBI Taxonomy" id="69208"/>
    <lineage>
        <taxon>Bacteria</taxon>
        <taxon>Bacillati</taxon>
        <taxon>Bacillota</taxon>
        <taxon>Clostridia</taxon>
        <taxon>Eubacteriales</taxon>
        <taxon>Clostridiaceae</taxon>
        <taxon>Clostridium</taxon>
    </lineage>
</organism>